<keyword evidence="4" id="KW-1185">Reference proteome</keyword>
<evidence type="ECO:0000313" key="3">
    <source>
        <dbReference type="EMBL" id="QGW78694.1"/>
    </source>
</evidence>
<dbReference type="Gene3D" id="3.40.50.2000">
    <property type="entry name" value="Glycogen Phosphorylase B"/>
    <property type="match status" value="1"/>
</dbReference>
<proteinExistence type="predicted"/>
<evidence type="ECO:0000256" key="1">
    <source>
        <dbReference type="ARBA" id="ARBA00022519"/>
    </source>
</evidence>
<dbReference type="InterPro" id="IPR029044">
    <property type="entry name" value="Nucleotide-diphossugar_trans"/>
</dbReference>
<dbReference type="RefSeq" id="WP_157193516.1">
    <property type="nucleotide sequence ID" value="NZ_CP046621.1"/>
</dbReference>
<protein>
    <submittedName>
        <fullName evidence="3">Glycosyltransferase</fullName>
    </submittedName>
</protein>
<dbReference type="SUPFAM" id="SSF53756">
    <property type="entry name" value="UDP-Glycosyltransferase/glycogen phosphorylase"/>
    <property type="match status" value="1"/>
</dbReference>
<organism evidence="3 4">
    <name type="scientific">Pseudomonas alkylphenolica</name>
    <dbReference type="NCBI Taxonomy" id="237609"/>
    <lineage>
        <taxon>Bacteria</taxon>
        <taxon>Pseudomonadati</taxon>
        <taxon>Pseudomonadota</taxon>
        <taxon>Gammaproteobacteria</taxon>
        <taxon>Pseudomonadales</taxon>
        <taxon>Pseudomonadaceae</taxon>
        <taxon>Pseudomonas</taxon>
    </lineage>
</organism>
<feature type="domain" description="Glycosyltransferase 2-like" evidence="2">
    <location>
        <begin position="8"/>
        <end position="121"/>
    </location>
</feature>
<name>A0A6I6HAF2_9PSED</name>
<keyword evidence="1" id="KW-1003">Cell membrane</keyword>
<evidence type="ECO:0000259" key="2">
    <source>
        <dbReference type="Pfam" id="PF00535"/>
    </source>
</evidence>
<sequence>MNHLALVSIAIPAFNPEFFRRALLSAISQDYGCLEVIVCDDSLGDEIKVIFDELAAQATCELRYVRNATNLGFSRNLLVCLEQSRGEYIKFLCDDDWLLSTSIRLQSQVLADCPDVSMVTNHRFLCDANDSLLPPRATNCFIAVESAVLNGGDLLDAVATNAPNLFGGLSHVLLRRALVEQSLAMLVQEGQGFSARLDMALYICLLRRGHLGYLQQMLSIERMHAGRLSHHTSMEIAFRVETEWLLQMLASRTGEPAPAAGWVRHVAFEQYCEGPDKDWQEYELTRLYSGQIANYQQQVGSDSLSFAELYAQWLECRTLSVAQTRLMARRIEQWPSTPRIVPVVMDPAGDALALKATLESIALQSYAAAQVWVFAGDPAQVPDTANVQATTLRGDGFEQINARLQSAGDVDWIFLLRAGDRLHPHALVIMAERMALYADRNCFYADEGANDNLQASSPIFKPDFNLDLMRSFPYVGRMLAFKREALSRLGGFAPEFGVLAPHDLLWRMVEADGLQVVGHVAELLVQCKASYADWLVEPDCVLQAPQILKAHLQRLGVPFELASAPGTMLARVRYQHDERPGVSIIIDAGQDLQLLRHCVESIFEYTAYAPYEVLIVTGGGEPAPMKDWFAAMQGLGSEQLRIIEVAGRNAAQRINQASHEALGTYLLLLDPGCMIFDGQWLSELMTQAQRPEVGVTGPKLCAPDGTVVGAGLVLGLQGAASSPFVGHAADASGYMNRLSVVQNWSAVSGDCLLVRRSIFTELDGLEEDAYQDQWIDADFCLRVRDHGYLIVWTPFAMVARLSVPSEVRAGQVKAGRDQEAFYQRWLSRVASDPAYNRNLNLKMSSFTLDPGLRVGWDPFVSRALPFVLALPINTSAVGHYRVAQPFSELERAGWIQGRLTYTTPGHIEMERDKPDVVILQCRYTPNALEEIERIKRFSNARRIYEIDDYILDVPKKNAHGRNLPANMREMVTRGISLCDRLVVSTEPLAEVLSSMNQDICVVPNMLASQLWHGLHSRRQTSLKPRVGWAGGTSHRGDLELIVDVVKELANEVEWVFFGMCPDLLRPYVHEFHPGVSLLEYPRKLASLDLDLALAPLESNLFNDCKSNLRLLEYGACGYPVICSDARAYRGYLPCTRVVSNTTDEWLQAIRMHLADPRASYRQGDELREVVLRDYVLTADKLQHWANGWLAD</sequence>
<dbReference type="Pfam" id="PF00535">
    <property type="entry name" value="Glycos_transf_2"/>
    <property type="match status" value="1"/>
</dbReference>
<dbReference type="PANTHER" id="PTHR43685:SF2">
    <property type="entry name" value="GLYCOSYLTRANSFERASE 2-LIKE DOMAIN-CONTAINING PROTEIN"/>
    <property type="match status" value="1"/>
</dbReference>
<dbReference type="PANTHER" id="PTHR43685">
    <property type="entry name" value="GLYCOSYLTRANSFERASE"/>
    <property type="match status" value="1"/>
</dbReference>
<dbReference type="InterPro" id="IPR001173">
    <property type="entry name" value="Glyco_trans_2-like"/>
</dbReference>
<dbReference type="AlphaFoldDB" id="A0A6I6HAF2"/>
<dbReference type="EMBL" id="CP046621">
    <property type="protein sequence ID" value="QGW78694.1"/>
    <property type="molecule type" value="Genomic_DNA"/>
</dbReference>
<dbReference type="CDD" id="cd00761">
    <property type="entry name" value="Glyco_tranf_GTA_type"/>
    <property type="match status" value="1"/>
</dbReference>
<keyword evidence="1" id="KW-0997">Cell inner membrane</keyword>
<evidence type="ECO:0000313" key="4">
    <source>
        <dbReference type="Proteomes" id="UP000426235"/>
    </source>
</evidence>
<dbReference type="GO" id="GO:0016740">
    <property type="term" value="F:transferase activity"/>
    <property type="evidence" value="ECO:0007669"/>
    <property type="project" value="UniProtKB-KW"/>
</dbReference>
<dbReference type="SUPFAM" id="SSF53448">
    <property type="entry name" value="Nucleotide-diphospho-sugar transferases"/>
    <property type="match status" value="3"/>
</dbReference>
<dbReference type="InterPro" id="IPR050834">
    <property type="entry name" value="Glycosyltransf_2"/>
</dbReference>
<keyword evidence="1" id="KW-0472">Membrane</keyword>
<gene>
    <name evidence="3" type="ORF">GPJ81_19055</name>
</gene>
<accession>A0A6I6HAF2</accession>
<dbReference type="Gene3D" id="3.90.550.10">
    <property type="entry name" value="Spore Coat Polysaccharide Biosynthesis Protein SpsA, Chain A"/>
    <property type="match status" value="3"/>
</dbReference>
<reference evidence="3" key="1">
    <citation type="submission" date="2019-12" db="EMBL/GenBank/DDBJ databases">
        <title>Hybrid Genome Assemblies of two High G+C Isolates from Undergraduate Microbiology Courses.</title>
        <authorList>
            <person name="Ne Ville C.J."/>
            <person name="Enright D."/>
            <person name="Hernandez I."/>
            <person name="Dodsworth J."/>
            <person name="Orwin P.M."/>
        </authorList>
    </citation>
    <scope>NUCLEOTIDE SEQUENCE [LARGE SCALE GENOMIC DNA]</scope>
    <source>
        <strain evidence="3">Neo</strain>
    </source>
</reference>
<dbReference type="Proteomes" id="UP000426235">
    <property type="component" value="Chromosome"/>
</dbReference>